<protein>
    <submittedName>
        <fullName evidence="2">Uncharacterized protein</fullName>
    </submittedName>
</protein>
<gene>
    <name evidence="2" type="ORF">WN51_07507</name>
</gene>
<keyword evidence="3" id="KW-1185">Reference proteome</keyword>
<evidence type="ECO:0000313" key="3">
    <source>
        <dbReference type="Proteomes" id="UP000053105"/>
    </source>
</evidence>
<dbReference type="Proteomes" id="UP000053105">
    <property type="component" value="Unassembled WGS sequence"/>
</dbReference>
<evidence type="ECO:0000313" key="2">
    <source>
        <dbReference type="EMBL" id="KOX78646.1"/>
    </source>
</evidence>
<dbReference type="EMBL" id="KQ435720">
    <property type="protein sequence ID" value="KOX78646.1"/>
    <property type="molecule type" value="Genomic_DNA"/>
</dbReference>
<feature type="compositionally biased region" description="Basic and acidic residues" evidence="1">
    <location>
        <begin position="301"/>
        <end position="324"/>
    </location>
</feature>
<name>A0A0M9A8I7_9HYME</name>
<reference evidence="2 3" key="1">
    <citation type="submission" date="2015-07" db="EMBL/GenBank/DDBJ databases">
        <title>The genome of Melipona quadrifasciata.</title>
        <authorList>
            <person name="Pan H."/>
            <person name="Kapheim K."/>
        </authorList>
    </citation>
    <scope>NUCLEOTIDE SEQUENCE [LARGE SCALE GENOMIC DNA]</scope>
    <source>
        <strain evidence="2">0111107301</strain>
        <tissue evidence="2">Whole body</tissue>
    </source>
</reference>
<evidence type="ECO:0000256" key="1">
    <source>
        <dbReference type="SAM" id="MobiDB-lite"/>
    </source>
</evidence>
<sequence length="397" mass="44636">MPAKSYTVQITEKKNTFEIGFRLGLGLVSSLLTTSLADRFGVTTNAERQRYEIFYCNDGGNDAMRKINGEKKERKISCFTEETSKEEKKNVKNFKEYYVASNEIYYYIGSIVDALLRYVLRFLRHEYDLLEISLRQQKQDLSLQICPILSSSGHSNNDSTIKRQTVCTRVTIYFVTIRCGVYRRIKECSDKQGHFQIKLARPNHDADFYAFVRNSMIPNCTECRPRIPQLRVSNTRLAQAASGCAPSAEVLPISDVKQKQSAATPLGGNTARMHGPSSLAGSVINILTTWTRDAVSSGPRDGPDHPHCKKTDAFQSLDGKEHSESQGIKGLTPKRQHSQLPSQFITTTEKKITSNRGDLEIGLALHGPNKLWLGNSSECLEKCDDKEMDLFMAPSFL</sequence>
<dbReference type="AlphaFoldDB" id="A0A0M9A8I7"/>
<feature type="region of interest" description="Disordered" evidence="1">
    <location>
        <begin position="294"/>
        <end position="341"/>
    </location>
</feature>
<proteinExistence type="predicted"/>
<organism evidence="2 3">
    <name type="scientific">Melipona quadrifasciata</name>
    <dbReference type="NCBI Taxonomy" id="166423"/>
    <lineage>
        <taxon>Eukaryota</taxon>
        <taxon>Metazoa</taxon>
        <taxon>Ecdysozoa</taxon>
        <taxon>Arthropoda</taxon>
        <taxon>Hexapoda</taxon>
        <taxon>Insecta</taxon>
        <taxon>Pterygota</taxon>
        <taxon>Neoptera</taxon>
        <taxon>Endopterygota</taxon>
        <taxon>Hymenoptera</taxon>
        <taxon>Apocrita</taxon>
        <taxon>Aculeata</taxon>
        <taxon>Apoidea</taxon>
        <taxon>Anthophila</taxon>
        <taxon>Apidae</taxon>
        <taxon>Melipona</taxon>
    </lineage>
</organism>
<accession>A0A0M9A8I7</accession>